<evidence type="ECO:0000313" key="2">
    <source>
        <dbReference type="Proteomes" id="UP001189122"/>
    </source>
</evidence>
<organism evidence="1">
    <name type="scientific">Spirodela intermedia</name>
    <name type="common">Intermediate duckweed</name>
    <dbReference type="NCBI Taxonomy" id="51605"/>
    <lineage>
        <taxon>Eukaryota</taxon>
        <taxon>Viridiplantae</taxon>
        <taxon>Streptophyta</taxon>
        <taxon>Embryophyta</taxon>
        <taxon>Tracheophyta</taxon>
        <taxon>Spermatophyta</taxon>
        <taxon>Magnoliopsida</taxon>
        <taxon>Liliopsida</taxon>
        <taxon>Araceae</taxon>
        <taxon>Lemnoideae</taxon>
        <taxon>Spirodela</taxon>
    </lineage>
</organism>
<accession>A0A7I8INV5</accession>
<keyword evidence="2" id="KW-1185">Reference proteome</keyword>
<evidence type="ECO:0000313" key="1">
    <source>
        <dbReference type="EMBL" id="CAA2619752.1"/>
    </source>
</evidence>
<dbReference type="Proteomes" id="UP001189122">
    <property type="component" value="Unassembled WGS sequence"/>
</dbReference>
<name>A0A7I8INV5_SPIIN</name>
<reference evidence="1 2" key="1">
    <citation type="submission" date="2019-12" db="EMBL/GenBank/DDBJ databases">
        <authorList>
            <person name="Scholz U."/>
            <person name="Mascher M."/>
            <person name="Fiebig A."/>
        </authorList>
    </citation>
    <scope>NUCLEOTIDE SEQUENCE</scope>
</reference>
<gene>
    <name evidence="1" type="ORF">SI7747_05005921</name>
</gene>
<dbReference type="EMBL" id="CACRZD030000005">
    <property type="protein sequence ID" value="CAA6659499.1"/>
    <property type="molecule type" value="Genomic_DNA"/>
</dbReference>
<proteinExistence type="predicted"/>
<dbReference type="AlphaFoldDB" id="A0A7I8INV5"/>
<sequence>MGVGPTAHLPPLFFSHFYSPILLHNCLLFKPS</sequence>
<dbReference type="EMBL" id="LR743592">
    <property type="protein sequence ID" value="CAA2619752.1"/>
    <property type="molecule type" value="Genomic_DNA"/>
</dbReference>
<protein>
    <submittedName>
        <fullName evidence="1">Uncharacterized protein</fullName>
    </submittedName>
</protein>